<accession>A0A2W5KXM0</accession>
<dbReference type="InterPro" id="IPR013324">
    <property type="entry name" value="RNA_pol_sigma_r3/r4-like"/>
</dbReference>
<dbReference type="InterPro" id="IPR036388">
    <property type="entry name" value="WH-like_DNA-bd_sf"/>
</dbReference>
<reference evidence="2 3" key="1">
    <citation type="submission" date="2017-08" db="EMBL/GenBank/DDBJ databases">
        <title>Infants hospitalized years apart are colonized by the same room-sourced microbial strains.</title>
        <authorList>
            <person name="Brooks B."/>
            <person name="Olm M.R."/>
            <person name="Firek B.A."/>
            <person name="Baker R."/>
            <person name="Thomas B.C."/>
            <person name="Morowitz M.J."/>
            <person name="Banfield J.F."/>
        </authorList>
    </citation>
    <scope>NUCLEOTIDE SEQUENCE [LARGE SCALE GENOMIC DNA]</scope>
    <source>
        <strain evidence="2">S2_005_003_R2_47</strain>
    </source>
</reference>
<dbReference type="Proteomes" id="UP000248597">
    <property type="component" value="Unassembled WGS sequence"/>
</dbReference>
<dbReference type="SUPFAM" id="SSF88659">
    <property type="entry name" value="Sigma3 and sigma4 domains of RNA polymerase sigma factors"/>
    <property type="match status" value="1"/>
</dbReference>
<dbReference type="GO" id="GO:0006352">
    <property type="term" value="P:DNA-templated transcription initiation"/>
    <property type="evidence" value="ECO:0007669"/>
    <property type="project" value="InterPro"/>
</dbReference>
<name>A0A2W5KXM0_SPHMC</name>
<dbReference type="InterPro" id="IPR014284">
    <property type="entry name" value="RNA_pol_sigma-70_dom"/>
</dbReference>
<organism evidence="2 3">
    <name type="scientific">Sphingopyxis macrogoltabida</name>
    <name type="common">Sphingomonas macrogoltabidus</name>
    <dbReference type="NCBI Taxonomy" id="33050"/>
    <lineage>
        <taxon>Bacteria</taxon>
        <taxon>Pseudomonadati</taxon>
        <taxon>Pseudomonadota</taxon>
        <taxon>Alphaproteobacteria</taxon>
        <taxon>Sphingomonadales</taxon>
        <taxon>Sphingomonadaceae</taxon>
        <taxon>Sphingopyxis</taxon>
    </lineage>
</organism>
<evidence type="ECO:0000313" key="2">
    <source>
        <dbReference type="EMBL" id="PZQ21686.1"/>
    </source>
</evidence>
<comment type="caution">
    <text evidence="2">The sequence shown here is derived from an EMBL/GenBank/DDBJ whole genome shotgun (WGS) entry which is preliminary data.</text>
</comment>
<proteinExistence type="predicted"/>
<feature type="domain" description="RNA polymerase sigma-70 ECF-like HTH" evidence="1">
    <location>
        <begin position="5"/>
        <end position="164"/>
    </location>
</feature>
<dbReference type="AlphaFoldDB" id="A0A2W5KXM0"/>
<dbReference type="NCBIfam" id="TIGR02937">
    <property type="entry name" value="sigma70-ECF"/>
    <property type="match status" value="1"/>
</dbReference>
<dbReference type="InterPro" id="IPR011517">
    <property type="entry name" value="RNA_pol_sigma70_ECF-like"/>
</dbReference>
<gene>
    <name evidence="2" type="ORF">DI569_11115</name>
</gene>
<dbReference type="Pfam" id="PF07638">
    <property type="entry name" value="Sigma70_ECF"/>
    <property type="match status" value="1"/>
</dbReference>
<protein>
    <submittedName>
        <fullName evidence="2">RNA polymerase subunit sigma</fullName>
    </submittedName>
</protein>
<dbReference type="GO" id="GO:0003700">
    <property type="term" value="F:DNA-binding transcription factor activity"/>
    <property type="evidence" value="ECO:0007669"/>
    <property type="project" value="InterPro"/>
</dbReference>
<dbReference type="InterPro" id="IPR053812">
    <property type="entry name" value="HTH_Sigma70_ECF-like"/>
</dbReference>
<dbReference type="EMBL" id="QFPJ01000025">
    <property type="protein sequence ID" value="PZQ21686.1"/>
    <property type="molecule type" value="Genomic_DNA"/>
</dbReference>
<dbReference type="Gene3D" id="1.10.10.10">
    <property type="entry name" value="Winged helix-like DNA-binding domain superfamily/Winged helix DNA-binding domain"/>
    <property type="match status" value="1"/>
</dbReference>
<sequence length="177" mass="19897">MLTASSDSLVATLYPQLRRLACDMHWRYSAGETLRSTALVNESFLKLRNAGGFVDEKHFLRTAARAMRQILINHAHARAAAKRGGGASAEAFDDDLPDIYWESDERLLALNDALDHLASVAPRLAEIVEYRFFGGYSEREIGEILDVNERTVRRDWAKAKALMQIVMEQAEAIESKT</sequence>
<dbReference type="NCBIfam" id="TIGR02999">
    <property type="entry name" value="Sig-70_X6"/>
    <property type="match status" value="1"/>
</dbReference>
<evidence type="ECO:0000259" key="1">
    <source>
        <dbReference type="Pfam" id="PF07638"/>
    </source>
</evidence>
<evidence type="ECO:0000313" key="3">
    <source>
        <dbReference type="Proteomes" id="UP000248597"/>
    </source>
</evidence>